<protein>
    <submittedName>
        <fullName evidence="2 3">Uncharacterized protein</fullName>
    </submittedName>
</protein>
<dbReference type="EMBL" id="ABEU02000017">
    <property type="protein sequence ID" value="PNR36535.1"/>
    <property type="molecule type" value="Genomic_DNA"/>
</dbReference>
<evidence type="ECO:0000313" key="2">
    <source>
        <dbReference type="EMBL" id="PNR36535.1"/>
    </source>
</evidence>
<dbReference type="RefSeq" id="XP_024400474.1">
    <property type="nucleotide sequence ID" value="XM_024544706.2"/>
</dbReference>
<proteinExistence type="predicted"/>
<dbReference type="OrthoDB" id="273230at2759"/>
<keyword evidence="4" id="KW-1185">Reference proteome</keyword>
<reference evidence="3" key="3">
    <citation type="submission" date="2020-12" db="UniProtKB">
        <authorList>
            <consortium name="EnsemblPlants"/>
        </authorList>
    </citation>
    <scope>IDENTIFICATION</scope>
</reference>
<dbReference type="PaxDb" id="3218-PP1S65_284V6.1"/>
<dbReference type="PANTHER" id="PTHR35706:SF1">
    <property type="entry name" value="EMBRYOGENESIS-LIKE PROTEIN"/>
    <property type="match status" value="1"/>
</dbReference>
<organism evidence="2">
    <name type="scientific">Physcomitrium patens</name>
    <name type="common">Spreading-leaved earth moss</name>
    <name type="synonym">Physcomitrella patens</name>
    <dbReference type="NCBI Taxonomy" id="3218"/>
    <lineage>
        <taxon>Eukaryota</taxon>
        <taxon>Viridiplantae</taxon>
        <taxon>Streptophyta</taxon>
        <taxon>Embryophyta</taxon>
        <taxon>Bryophyta</taxon>
        <taxon>Bryophytina</taxon>
        <taxon>Bryopsida</taxon>
        <taxon>Funariidae</taxon>
        <taxon>Funariales</taxon>
        <taxon>Funariaceae</taxon>
        <taxon>Physcomitrium</taxon>
    </lineage>
</organism>
<dbReference type="Proteomes" id="UP000006727">
    <property type="component" value="Chromosome 17"/>
</dbReference>
<dbReference type="FunCoup" id="A0A2K1J4T3">
    <property type="interactions" value="506"/>
</dbReference>
<keyword evidence="1" id="KW-0175">Coiled coil</keyword>
<sequence>MAPTRLLLSLARSQGLGRVRETRPIFVSSFFSWANQGALRKHHECSSAGSNGCSKSEGLLSSFYLRHIPHRLPSRSFASAPLKQEEINEIIDDINSKFADAREEIELASESKETVYFNEEAETAKKAVNEVLGMFNSLLARLPESERGALQRSMGMKMEQLKAEVAQLDEH</sequence>
<feature type="coiled-coil region" evidence="1">
    <location>
        <begin position="84"/>
        <end position="111"/>
    </location>
</feature>
<evidence type="ECO:0000256" key="1">
    <source>
        <dbReference type="SAM" id="Coils"/>
    </source>
</evidence>
<dbReference type="EnsemblPlants" id="Pp3c17_20520V3.2">
    <property type="protein sequence ID" value="PAC:32906269.CDS.1"/>
    <property type="gene ID" value="Pp3c17_20520"/>
</dbReference>
<name>A0A2K1J4T3_PHYPA</name>
<reference evidence="2 4" key="2">
    <citation type="journal article" date="2018" name="Plant J.">
        <title>The Physcomitrella patens chromosome-scale assembly reveals moss genome structure and evolution.</title>
        <authorList>
            <person name="Lang D."/>
            <person name="Ullrich K.K."/>
            <person name="Murat F."/>
            <person name="Fuchs J."/>
            <person name="Jenkins J."/>
            <person name="Haas F.B."/>
            <person name="Piednoel M."/>
            <person name="Gundlach H."/>
            <person name="Van Bel M."/>
            <person name="Meyberg R."/>
            <person name="Vives C."/>
            <person name="Morata J."/>
            <person name="Symeonidi A."/>
            <person name="Hiss M."/>
            <person name="Muchero W."/>
            <person name="Kamisugi Y."/>
            <person name="Saleh O."/>
            <person name="Blanc G."/>
            <person name="Decker E.L."/>
            <person name="van Gessel N."/>
            <person name="Grimwood J."/>
            <person name="Hayes R.D."/>
            <person name="Graham S.W."/>
            <person name="Gunter L.E."/>
            <person name="McDaniel S.F."/>
            <person name="Hoernstein S.N.W."/>
            <person name="Larsson A."/>
            <person name="Li F.W."/>
            <person name="Perroud P.F."/>
            <person name="Phillips J."/>
            <person name="Ranjan P."/>
            <person name="Rokshar D.S."/>
            <person name="Rothfels C.J."/>
            <person name="Schneider L."/>
            <person name="Shu S."/>
            <person name="Stevenson D.W."/>
            <person name="Thummler F."/>
            <person name="Tillich M."/>
            <person name="Villarreal Aguilar J.C."/>
            <person name="Widiez T."/>
            <person name="Wong G.K."/>
            <person name="Wymore A."/>
            <person name="Zhang Y."/>
            <person name="Zimmer A.D."/>
            <person name="Quatrano R.S."/>
            <person name="Mayer K.F.X."/>
            <person name="Goodstein D."/>
            <person name="Casacuberta J.M."/>
            <person name="Vandepoele K."/>
            <person name="Reski R."/>
            <person name="Cuming A.C."/>
            <person name="Tuskan G.A."/>
            <person name="Maumus F."/>
            <person name="Salse J."/>
            <person name="Schmutz J."/>
            <person name="Rensing S.A."/>
        </authorList>
    </citation>
    <scope>NUCLEOTIDE SEQUENCE [LARGE SCALE GENOMIC DNA]</scope>
    <source>
        <strain evidence="3 4">cv. Gransden 2004</strain>
    </source>
</reference>
<gene>
    <name evidence="3" type="primary">LOC112294372</name>
    <name evidence="2" type="ORF">PHYPA_022386</name>
</gene>
<dbReference type="Gramene" id="Pp3c17_20520V3.2">
    <property type="protein sequence ID" value="PAC:32906269.CDS.1"/>
    <property type="gene ID" value="Pp3c17_20520"/>
</dbReference>
<evidence type="ECO:0000313" key="3">
    <source>
        <dbReference type="EnsemblPlants" id="PAC:32906268.CDS.1"/>
    </source>
</evidence>
<dbReference type="GeneID" id="112294372"/>
<dbReference type="AlphaFoldDB" id="A0A2K1J4T3"/>
<dbReference type="Gramene" id="Pp3c17_20520V3.1">
    <property type="protein sequence ID" value="PAC:32906268.CDS.1"/>
    <property type="gene ID" value="Pp3c17_20520"/>
</dbReference>
<dbReference type="STRING" id="3218.A0A2K1J4T3"/>
<accession>A0A2K1J4T3</accession>
<dbReference type="KEGG" id="ppp:112294372"/>
<dbReference type="PANTHER" id="PTHR35706">
    <property type="entry name" value="F14O23.11 PROTEIN"/>
    <property type="match status" value="1"/>
</dbReference>
<evidence type="ECO:0000313" key="4">
    <source>
        <dbReference type="Proteomes" id="UP000006727"/>
    </source>
</evidence>
<dbReference type="InterPro" id="IPR053325">
    <property type="entry name" value="H3-Acetyl_Activator"/>
</dbReference>
<reference evidence="2 4" key="1">
    <citation type="journal article" date="2008" name="Science">
        <title>The Physcomitrella genome reveals evolutionary insights into the conquest of land by plants.</title>
        <authorList>
            <person name="Rensing S."/>
            <person name="Lang D."/>
            <person name="Zimmer A."/>
            <person name="Terry A."/>
            <person name="Salamov A."/>
            <person name="Shapiro H."/>
            <person name="Nishiyama T."/>
            <person name="Perroud P.-F."/>
            <person name="Lindquist E."/>
            <person name="Kamisugi Y."/>
            <person name="Tanahashi T."/>
            <person name="Sakakibara K."/>
            <person name="Fujita T."/>
            <person name="Oishi K."/>
            <person name="Shin-I T."/>
            <person name="Kuroki Y."/>
            <person name="Toyoda A."/>
            <person name="Suzuki Y."/>
            <person name="Hashimoto A."/>
            <person name="Yamaguchi K."/>
            <person name="Sugano A."/>
            <person name="Kohara Y."/>
            <person name="Fujiyama A."/>
            <person name="Anterola A."/>
            <person name="Aoki S."/>
            <person name="Ashton N."/>
            <person name="Barbazuk W.B."/>
            <person name="Barker E."/>
            <person name="Bennetzen J."/>
            <person name="Bezanilla M."/>
            <person name="Blankenship R."/>
            <person name="Cho S.H."/>
            <person name="Dutcher S."/>
            <person name="Estelle M."/>
            <person name="Fawcett J.A."/>
            <person name="Gundlach H."/>
            <person name="Hanada K."/>
            <person name="Heyl A."/>
            <person name="Hicks K.A."/>
            <person name="Hugh J."/>
            <person name="Lohr M."/>
            <person name="Mayer K."/>
            <person name="Melkozernov A."/>
            <person name="Murata T."/>
            <person name="Nelson D."/>
            <person name="Pils B."/>
            <person name="Prigge M."/>
            <person name="Reiss B."/>
            <person name="Renner T."/>
            <person name="Rombauts S."/>
            <person name="Rushton P."/>
            <person name="Sanderfoot A."/>
            <person name="Schween G."/>
            <person name="Shiu S.-H."/>
            <person name="Stueber K."/>
            <person name="Theodoulou F.L."/>
            <person name="Tu H."/>
            <person name="Van de Peer Y."/>
            <person name="Verrier P.J."/>
            <person name="Waters E."/>
            <person name="Wood A."/>
            <person name="Yang L."/>
            <person name="Cove D."/>
            <person name="Cuming A."/>
            <person name="Hasebe M."/>
            <person name="Lucas S."/>
            <person name="Mishler D.B."/>
            <person name="Reski R."/>
            <person name="Grigoriev I."/>
            <person name="Quatrano R.S."/>
            <person name="Boore J.L."/>
        </authorList>
    </citation>
    <scope>NUCLEOTIDE SEQUENCE [LARGE SCALE GENOMIC DNA]</scope>
    <source>
        <strain evidence="3 4">cv. Gransden 2004</strain>
    </source>
</reference>
<dbReference type="EnsemblPlants" id="Pp3c17_20520V3.1">
    <property type="protein sequence ID" value="PAC:32906268.CDS.1"/>
    <property type="gene ID" value="Pp3c17_20520"/>
</dbReference>